<evidence type="ECO:0000256" key="3">
    <source>
        <dbReference type="ARBA" id="ARBA00022839"/>
    </source>
</evidence>
<dbReference type="GO" id="GO:0003887">
    <property type="term" value="F:DNA-directed DNA polymerase activity"/>
    <property type="evidence" value="ECO:0007669"/>
    <property type="project" value="UniProtKB-EC"/>
</dbReference>
<dbReference type="Pfam" id="PF00929">
    <property type="entry name" value="RNase_T"/>
    <property type="match status" value="1"/>
</dbReference>
<name>A0A348HEL9_9GAMM</name>
<dbReference type="InterPro" id="IPR036397">
    <property type="entry name" value="RNaseH_sf"/>
</dbReference>
<proteinExistence type="predicted"/>
<keyword evidence="3" id="KW-0269">Exonuclease</keyword>
<dbReference type="GO" id="GO:0006260">
    <property type="term" value="P:DNA replication"/>
    <property type="evidence" value="ECO:0007669"/>
    <property type="project" value="InterPro"/>
</dbReference>
<feature type="region of interest" description="Disordered" evidence="5">
    <location>
        <begin position="61"/>
        <end position="87"/>
    </location>
</feature>
<feature type="compositionally biased region" description="Low complexity" evidence="5">
    <location>
        <begin position="62"/>
        <end position="77"/>
    </location>
</feature>
<dbReference type="AlphaFoldDB" id="A0A348HEL9"/>
<dbReference type="GO" id="GO:0003677">
    <property type="term" value="F:DNA binding"/>
    <property type="evidence" value="ECO:0007669"/>
    <property type="project" value="InterPro"/>
</dbReference>
<evidence type="ECO:0000256" key="5">
    <source>
        <dbReference type="SAM" id="MobiDB-lite"/>
    </source>
</evidence>
<keyword evidence="2" id="KW-0540">Nuclease</keyword>
<keyword evidence="8" id="KW-1185">Reference proteome</keyword>
<gene>
    <name evidence="7" type="ORF">ZBT109_1311</name>
</gene>
<dbReference type="STRING" id="1123510.GCA_000620025_00305"/>
<evidence type="ECO:0000259" key="6">
    <source>
        <dbReference type="Pfam" id="PF00929"/>
    </source>
</evidence>
<reference evidence="7 8" key="1">
    <citation type="submission" date="2018-09" db="EMBL/GenBank/DDBJ databases">
        <title>Zymobacter palmae IAM14233 (=T109) whole genome analysis.</title>
        <authorList>
            <person name="Yanase H."/>
        </authorList>
    </citation>
    <scope>NUCLEOTIDE SEQUENCE [LARGE SCALE GENOMIC DNA]</scope>
    <source>
        <strain evidence="7 8">IAM14233</strain>
    </source>
</reference>
<dbReference type="NCBIfam" id="TIGR00573">
    <property type="entry name" value="dnaq"/>
    <property type="match status" value="1"/>
</dbReference>
<dbReference type="InterPro" id="IPR013520">
    <property type="entry name" value="Ribonucl_H"/>
</dbReference>
<accession>A0A348HEL9</accession>
<dbReference type="Gene3D" id="3.30.420.10">
    <property type="entry name" value="Ribonuclease H-like superfamily/Ribonuclease H"/>
    <property type="match status" value="1"/>
</dbReference>
<organism evidence="7 8">
    <name type="scientific">Zymobacter palmae</name>
    <dbReference type="NCBI Taxonomy" id="33074"/>
    <lineage>
        <taxon>Bacteria</taxon>
        <taxon>Pseudomonadati</taxon>
        <taxon>Pseudomonadota</taxon>
        <taxon>Gammaproteobacteria</taxon>
        <taxon>Oceanospirillales</taxon>
        <taxon>Halomonadaceae</taxon>
        <taxon>Zymobacter group</taxon>
        <taxon>Zymobacter</taxon>
    </lineage>
</organism>
<dbReference type="KEGG" id="zpl:ZBT109_1311"/>
<evidence type="ECO:0000256" key="1">
    <source>
        <dbReference type="ARBA" id="ARBA00012417"/>
    </source>
</evidence>
<dbReference type="EMBL" id="AP018933">
    <property type="protein sequence ID" value="BBG30071.1"/>
    <property type="molecule type" value="Genomic_DNA"/>
</dbReference>
<keyword evidence="3" id="KW-0378">Hydrolase</keyword>
<dbReference type="Proteomes" id="UP000267342">
    <property type="component" value="Chromosome"/>
</dbReference>
<dbReference type="GO" id="GO:0004527">
    <property type="term" value="F:exonuclease activity"/>
    <property type="evidence" value="ECO:0007669"/>
    <property type="project" value="UniProtKB-KW"/>
</dbReference>
<dbReference type="SUPFAM" id="SSF53098">
    <property type="entry name" value="Ribonuclease H-like"/>
    <property type="match status" value="1"/>
</dbReference>
<evidence type="ECO:0000313" key="8">
    <source>
        <dbReference type="Proteomes" id="UP000267342"/>
    </source>
</evidence>
<dbReference type="InterPro" id="IPR006054">
    <property type="entry name" value="DnaQ"/>
</dbReference>
<dbReference type="InterPro" id="IPR012337">
    <property type="entry name" value="RNaseH-like_sf"/>
</dbReference>
<feature type="domain" description="Exonuclease" evidence="6">
    <location>
        <begin position="2"/>
        <end position="49"/>
    </location>
</feature>
<evidence type="ECO:0000256" key="4">
    <source>
        <dbReference type="ARBA" id="ARBA00049244"/>
    </source>
</evidence>
<comment type="catalytic activity">
    <reaction evidence="4">
        <text>DNA(n) + a 2'-deoxyribonucleoside 5'-triphosphate = DNA(n+1) + diphosphate</text>
        <dbReference type="Rhea" id="RHEA:22508"/>
        <dbReference type="Rhea" id="RHEA-COMP:17339"/>
        <dbReference type="Rhea" id="RHEA-COMP:17340"/>
        <dbReference type="ChEBI" id="CHEBI:33019"/>
        <dbReference type="ChEBI" id="CHEBI:61560"/>
        <dbReference type="ChEBI" id="CHEBI:173112"/>
        <dbReference type="EC" id="2.7.7.7"/>
    </reaction>
</comment>
<dbReference type="EC" id="2.7.7.7" evidence="1"/>
<sequence>MLDTLKMARTMHPGQRNSLDALCKRYDIDNSSRTLHGALLDSEILAEVYLAMTGGQTALMLSSQDNDSSSSAASHASSRQRVALAPGQLRVIRPSETEWEAHQKKLDMIRGKSGGECAWDKLNG</sequence>
<evidence type="ECO:0000256" key="2">
    <source>
        <dbReference type="ARBA" id="ARBA00022722"/>
    </source>
</evidence>
<evidence type="ECO:0000313" key="7">
    <source>
        <dbReference type="EMBL" id="BBG30071.1"/>
    </source>
</evidence>
<protein>
    <recommendedName>
        <fullName evidence="1">DNA-directed DNA polymerase</fullName>
        <ecNumber evidence="1">2.7.7.7</ecNumber>
    </recommendedName>
</protein>